<gene>
    <name evidence="8" type="ORF">Acr_23g0020990</name>
</gene>
<keyword evidence="4" id="KW-0636">Prenylation</keyword>
<reference evidence="8 9" key="1">
    <citation type="submission" date="2019-07" db="EMBL/GenBank/DDBJ databases">
        <title>De Novo Assembly of kiwifruit Actinidia rufa.</title>
        <authorList>
            <person name="Sugita-Konishi S."/>
            <person name="Sato K."/>
            <person name="Mori E."/>
            <person name="Abe Y."/>
            <person name="Kisaki G."/>
            <person name="Hamano K."/>
            <person name="Suezawa K."/>
            <person name="Otani M."/>
            <person name="Fukuda T."/>
            <person name="Manabe T."/>
            <person name="Gomi K."/>
            <person name="Tabuchi M."/>
            <person name="Akimitsu K."/>
            <person name="Kataoka I."/>
        </authorList>
    </citation>
    <scope>NUCLEOTIDE SEQUENCE [LARGE SCALE GENOMIC DNA]</scope>
    <source>
        <strain evidence="9">cv. Fuchu</strain>
    </source>
</reference>
<feature type="compositionally biased region" description="Acidic residues" evidence="6">
    <location>
        <begin position="316"/>
        <end position="326"/>
    </location>
</feature>
<comment type="similarity">
    <text evidence="5">Belongs to the HIPP family.</text>
</comment>
<dbReference type="Gene3D" id="3.30.70.100">
    <property type="match status" value="1"/>
</dbReference>
<dbReference type="PROSITE" id="PS50846">
    <property type="entry name" value="HMA_2"/>
    <property type="match status" value="1"/>
</dbReference>
<dbReference type="EMBL" id="BJWL01000023">
    <property type="protein sequence ID" value="GFZ13714.1"/>
    <property type="molecule type" value="Genomic_DNA"/>
</dbReference>
<dbReference type="GO" id="GO:0009626">
    <property type="term" value="P:plant-type hypersensitive response"/>
    <property type="evidence" value="ECO:0007669"/>
    <property type="project" value="UniProtKB-KW"/>
</dbReference>
<name>A0A7J0GSY2_9ERIC</name>
<evidence type="ECO:0000259" key="7">
    <source>
        <dbReference type="PROSITE" id="PS50846"/>
    </source>
</evidence>
<comment type="caution">
    <text evidence="8">The sequence shown here is derived from an EMBL/GenBank/DDBJ whole genome shotgun (WGS) entry which is preliminary data.</text>
</comment>
<dbReference type="SUPFAM" id="SSF55008">
    <property type="entry name" value="HMA, heavy metal-associated domain"/>
    <property type="match status" value="1"/>
</dbReference>
<evidence type="ECO:0000256" key="2">
    <source>
        <dbReference type="ARBA" id="ARBA00022481"/>
    </source>
</evidence>
<evidence type="ECO:0000256" key="1">
    <source>
        <dbReference type="ARBA" id="ARBA00004170"/>
    </source>
</evidence>
<dbReference type="GO" id="GO:0016020">
    <property type="term" value="C:membrane"/>
    <property type="evidence" value="ECO:0007669"/>
    <property type="project" value="UniProtKB-SubCell"/>
</dbReference>
<comment type="subcellular location">
    <subcellularLocation>
        <location evidence="1">Membrane</location>
        <topology evidence="1">Peripheral membrane protein</topology>
    </subcellularLocation>
</comment>
<sequence length="326" mass="35569">MSFSYLGAFTDQIGSVLSTIKDQIELYVGHSWRRNRNSQLGAVYWIIEREKAPLGSLSCFRILSPVLKLLGNEKTWVLKVSIHCEGCKKKVKKVLQNIDGVYTTSIDSQQNKVTVTGNVDADTLIKKLQKSGKHAELWPEIFEKKKSSKSKNKKKKNSPESSGKVSDDDDEQKDFEELAENPAKNSSDQSPVADVESEEADQGIGGGNGGKKKKKKGKKGNNNGGDAPAGTGSPAPAPTEGVDPFIESMNLGRPSHQVYTYPLPPPPPYYPLPVNGLSYNTAYPSTAHVYTQLHFDDPPPRPSDPIHSFSNGSNDAGDDMSDCSIM</sequence>
<feature type="domain" description="HMA" evidence="7">
    <location>
        <begin position="73"/>
        <end position="136"/>
    </location>
</feature>
<dbReference type="PANTHER" id="PTHR45868">
    <property type="entry name" value="HEAVY METAL-ASSOCIATED ISOPRENYLATED PLANT PROTEIN 33-RELATED"/>
    <property type="match status" value="1"/>
</dbReference>
<keyword evidence="4" id="KW-0449">Lipoprotein</keyword>
<dbReference type="GO" id="GO:0046872">
    <property type="term" value="F:metal ion binding"/>
    <property type="evidence" value="ECO:0007669"/>
    <property type="project" value="UniProtKB-KW"/>
</dbReference>
<feature type="compositionally biased region" description="Basic residues" evidence="6">
    <location>
        <begin position="146"/>
        <end position="156"/>
    </location>
</feature>
<feature type="compositionally biased region" description="Low complexity" evidence="6">
    <location>
        <begin position="220"/>
        <end position="234"/>
    </location>
</feature>
<keyword evidence="3" id="KW-0479">Metal-binding</keyword>
<dbReference type="OrthoDB" id="689350at2759"/>
<keyword evidence="9" id="KW-1185">Reference proteome</keyword>
<keyword evidence="2" id="KW-0488">Methylation</keyword>
<proteinExistence type="inferred from homology"/>
<dbReference type="Proteomes" id="UP000585474">
    <property type="component" value="Unassembled WGS sequence"/>
</dbReference>
<evidence type="ECO:0000256" key="4">
    <source>
        <dbReference type="ARBA" id="ARBA00023289"/>
    </source>
</evidence>
<evidence type="ECO:0000256" key="6">
    <source>
        <dbReference type="SAM" id="MobiDB-lite"/>
    </source>
</evidence>
<feature type="compositionally biased region" description="Basic residues" evidence="6">
    <location>
        <begin position="210"/>
        <end position="219"/>
    </location>
</feature>
<dbReference type="InterPro" id="IPR036163">
    <property type="entry name" value="HMA_dom_sf"/>
</dbReference>
<feature type="compositionally biased region" description="Acidic residues" evidence="6">
    <location>
        <begin position="167"/>
        <end position="179"/>
    </location>
</feature>
<organism evidence="8 9">
    <name type="scientific">Actinidia rufa</name>
    <dbReference type="NCBI Taxonomy" id="165716"/>
    <lineage>
        <taxon>Eukaryota</taxon>
        <taxon>Viridiplantae</taxon>
        <taxon>Streptophyta</taxon>
        <taxon>Embryophyta</taxon>
        <taxon>Tracheophyta</taxon>
        <taxon>Spermatophyta</taxon>
        <taxon>Magnoliopsida</taxon>
        <taxon>eudicotyledons</taxon>
        <taxon>Gunneridae</taxon>
        <taxon>Pentapetalae</taxon>
        <taxon>asterids</taxon>
        <taxon>Ericales</taxon>
        <taxon>Actinidiaceae</taxon>
        <taxon>Actinidia</taxon>
    </lineage>
</organism>
<protein>
    <submittedName>
        <fullName evidence="8">Heavy metal transport/detoxification superfamily protein</fullName>
    </submittedName>
</protein>
<dbReference type="Pfam" id="PF00403">
    <property type="entry name" value="HMA"/>
    <property type="match status" value="1"/>
</dbReference>
<feature type="region of interest" description="Disordered" evidence="6">
    <location>
        <begin position="139"/>
        <end position="250"/>
    </location>
</feature>
<dbReference type="CDD" id="cd00371">
    <property type="entry name" value="HMA"/>
    <property type="match status" value="1"/>
</dbReference>
<evidence type="ECO:0000256" key="3">
    <source>
        <dbReference type="ARBA" id="ARBA00022723"/>
    </source>
</evidence>
<dbReference type="PANTHER" id="PTHR45868:SF80">
    <property type="entry name" value="F15K9.8-RELATED"/>
    <property type="match status" value="1"/>
</dbReference>
<dbReference type="InterPro" id="IPR006121">
    <property type="entry name" value="HMA_dom"/>
</dbReference>
<evidence type="ECO:0000256" key="5">
    <source>
        <dbReference type="ARBA" id="ARBA00024045"/>
    </source>
</evidence>
<evidence type="ECO:0000313" key="8">
    <source>
        <dbReference type="EMBL" id="GFZ13714.1"/>
    </source>
</evidence>
<dbReference type="FunFam" id="3.30.70.100:FF:000008">
    <property type="entry name" value="Copper transport protein ATOX1"/>
    <property type="match status" value="1"/>
</dbReference>
<accession>A0A7J0GSY2</accession>
<dbReference type="AlphaFoldDB" id="A0A7J0GSY2"/>
<feature type="region of interest" description="Disordered" evidence="6">
    <location>
        <begin position="292"/>
        <end position="326"/>
    </location>
</feature>
<evidence type="ECO:0000313" key="9">
    <source>
        <dbReference type="Proteomes" id="UP000585474"/>
    </source>
</evidence>